<reference evidence="5" key="1">
    <citation type="journal article" date="2020" name="Stud. Mycol.">
        <title>101 Dothideomycetes genomes: a test case for predicting lifestyles and emergence of pathogens.</title>
        <authorList>
            <person name="Haridas S."/>
            <person name="Albert R."/>
            <person name="Binder M."/>
            <person name="Bloem J."/>
            <person name="Labutti K."/>
            <person name="Salamov A."/>
            <person name="Andreopoulos B."/>
            <person name="Baker S."/>
            <person name="Barry K."/>
            <person name="Bills G."/>
            <person name="Bluhm B."/>
            <person name="Cannon C."/>
            <person name="Castanera R."/>
            <person name="Culley D."/>
            <person name="Daum C."/>
            <person name="Ezra D."/>
            <person name="Gonzalez J."/>
            <person name="Henrissat B."/>
            <person name="Kuo A."/>
            <person name="Liang C."/>
            <person name="Lipzen A."/>
            <person name="Lutzoni F."/>
            <person name="Magnuson J."/>
            <person name="Mondo S."/>
            <person name="Nolan M."/>
            <person name="Ohm R."/>
            <person name="Pangilinan J."/>
            <person name="Park H.-J."/>
            <person name="Ramirez L."/>
            <person name="Alfaro M."/>
            <person name="Sun H."/>
            <person name="Tritt A."/>
            <person name="Yoshinaga Y."/>
            <person name="Zwiers L.-H."/>
            <person name="Turgeon B."/>
            <person name="Goodwin S."/>
            <person name="Spatafora J."/>
            <person name="Crous P."/>
            <person name="Grigoriev I."/>
        </authorList>
    </citation>
    <scope>NUCLEOTIDE SEQUENCE</scope>
    <source>
        <strain evidence="5">CBS 119687</strain>
    </source>
</reference>
<dbReference type="GO" id="GO:0000981">
    <property type="term" value="F:DNA-binding transcription factor activity, RNA polymerase II-specific"/>
    <property type="evidence" value="ECO:0007669"/>
    <property type="project" value="InterPro"/>
</dbReference>
<proteinExistence type="predicted"/>
<dbReference type="PANTHER" id="PTHR31001">
    <property type="entry name" value="UNCHARACTERIZED TRANSCRIPTIONAL REGULATORY PROTEIN"/>
    <property type="match status" value="1"/>
</dbReference>
<dbReference type="PROSITE" id="PS00463">
    <property type="entry name" value="ZN2_CY6_FUNGAL_1"/>
    <property type="match status" value="1"/>
</dbReference>
<dbReference type="EMBL" id="ML977501">
    <property type="protein sequence ID" value="KAF2132033.1"/>
    <property type="molecule type" value="Genomic_DNA"/>
</dbReference>
<sequence>MVLFVQLSPQLLKAKLQLQVSTIARRSSRVTYGTFSDVGNASEIGKHLPDMPKQRQTCTRCSQRRQKCDRKSPCTRCILNDERDLCTTKWVHGYNPSVHRKYPRRQDLEGQDQSPQSAASSRETSSSLGPPLQNAQPTIQHWPLLPSGTQNLPSHVLPQSATSAPGRGPPQAFTPSSVEEFSVGGEKPLDIGIGAILSEKDSPAQDTGLSYQDPRYMQTKRIPINAPGGFSTCYSSAAAVVEIQYLQSILPSKENVIRITNYYEQCMLYWINGIYHGPSFRRELNEAYDSSDQLNLSSLDWRWTALLFAILSSGIIGCPEDVSDEWGFPGDDKVKRAREWGGATVACLNLGNYTSQYHIHSVHAIYILHAYEHLAGSTNQWIALRSVASIIAKGLGLHRLGPHPDDEQTSGLSPEQKQALIDREIGRRTWYTITTQDWLITVSQGTHNTAIQKNHFTTSRPRLFDDKTMTLTSDSTPALAHIGNFFFDNASGLLNFFTAMSDVQDEDDATRYGVVVKYDGDFRADNLENMPICLSHRTPINPAWPCWTKWARRMYQSAYNHNIIMIHQTFLSKSFKEPRYTYSRWASTNAAKIIIGLYTTREPDEPQLWVEQAFVVTAGICLGIDLFHRSDRDSETQEYYACVHKAIDYLGLFPTSSVATHGRRLLTSLIQKYMKIIEEARSNSQTIHDRSFPDMSSAPPDMSLAGVAGMASTLPSNLDVHPANDETVPFHLDTNMLDFDFEDIMCGIQDSMDYNPFLDSMLSMATGQLP</sequence>
<dbReference type="GO" id="GO:0008270">
    <property type="term" value="F:zinc ion binding"/>
    <property type="evidence" value="ECO:0007669"/>
    <property type="project" value="InterPro"/>
</dbReference>
<keyword evidence="2" id="KW-0539">Nucleus</keyword>
<dbReference type="CDD" id="cd12148">
    <property type="entry name" value="fungal_TF_MHR"/>
    <property type="match status" value="1"/>
</dbReference>
<dbReference type="InterPro" id="IPR001138">
    <property type="entry name" value="Zn2Cys6_DnaBD"/>
</dbReference>
<dbReference type="SMART" id="SM00066">
    <property type="entry name" value="GAL4"/>
    <property type="match status" value="1"/>
</dbReference>
<dbReference type="OrthoDB" id="410267at2759"/>
<evidence type="ECO:0000256" key="3">
    <source>
        <dbReference type="SAM" id="MobiDB-lite"/>
    </source>
</evidence>
<gene>
    <name evidence="5" type="ORF">P153DRAFT_354686</name>
</gene>
<keyword evidence="6" id="KW-1185">Reference proteome</keyword>
<feature type="compositionally biased region" description="Low complexity" evidence="3">
    <location>
        <begin position="114"/>
        <end position="127"/>
    </location>
</feature>
<feature type="domain" description="Zn(2)-C6 fungal-type" evidence="4">
    <location>
        <begin position="57"/>
        <end position="88"/>
    </location>
</feature>
<evidence type="ECO:0000313" key="5">
    <source>
        <dbReference type="EMBL" id="KAF2132033.1"/>
    </source>
</evidence>
<dbReference type="AlphaFoldDB" id="A0A6A6ALG3"/>
<name>A0A6A6ALG3_9PLEO</name>
<dbReference type="RefSeq" id="XP_033526420.1">
    <property type="nucleotide sequence ID" value="XM_033666518.1"/>
</dbReference>
<dbReference type="Proteomes" id="UP000799771">
    <property type="component" value="Unassembled WGS sequence"/>
</dbReference>
<dbReference type="GO" id="GO:0005634">
    <property type="term" value="C:nucleus"/>
    <property type="evidence" value="ECO:0007669"/>
    <property type="project" value="UniProtKB-SubCell"/>
</dbReference>
<feature type="region of interest" description="Disordered" evidence="3">
    <location>
        <begin position="97"/>
        <end position="180"/>
    </location>
</feature>
<dbReference type="SUPFAM" id="SSF57701">
    <property type="entry name" value="Zn2/Cys6 DNA-binding domain"/>
    <property type="match status" value="1"/>
</dbReference>
<evidence type="ECO:0000256" key="1">
    <source>
        <dbReference type="ARBA" id="ARBA00004123"/>
    </source>
</evidence>
<comment type="subcellular location">
    <subcellularLocation>
        <location evidence="1">Nucleus</location>
    </subcellularLocation>
</comment>
<evidence type="ECO:0000313" key="6">
    <source>
        <dbReference type="Proteomes" id="UP000799771"/>
    </source>
</evidence>
<organism evidence="5 6">
    <name type="scientific">Dothidotthia symphoricarpi CBS 119687</name>
    <dbReference type="NCBI Taxonomy" id="1392245"/>
    <lineage>
        <taxon>Eukaryota</taxon>
        <taxon>Fungi</taxon>
        <taxon>Dikarya</taxon>
        <taxon>Ascomycota</taxon>
        <taxon>Pezizomycotina</taxon>
        <taxon>Dothideomycetes</taxon>
        <taxon>Pleosporomycetidae</taxon>
        <taxon>Pleosporales</taxon>
        <taxon>Dothidotthiaceae</taxon>
        <taxon>Dothidotthia</taxon>
    </lineage>
</organism>
<protein>
    <recommendedName>
        <fullName evidence="4">Zn(2)-C6 fungal-type domain-containing protein</fullName>
    </recommendedName>
</protein>
<accession>A0A6A6ALG3</accession>
<evidence type="ECO:0000256" key="2">
    <source>
        <dbReference type="ARBA" id="ARBA00023242"/>
    </source>
</evidence>
<feature type="compositionally biased region" description="Polar residues" evidence="3">
    <location>
        <begin position="147"/>
        <end position="163"/>
    </location>
</feature>
<evidence type="ECO:0000259" key="4">
    <source>
        <dbReference type="PROSITE" id="PS50048"/>
    </source>
</evidence>
<dbReference type="PANTHER" id="PTHR31001:SF76">
    <property type="entry name" value="ZN(2)-C6 FUNGAL-TYPE DOMAIN-CONTAINING PROTEIN"/>
    <property type="match status" value="1"/>
</dbReference>
<dbReference type="GeneID" id="54406950"/>
<dbReference type="InterPro" id="IPR050613">
    <property type="entry name" value="Sec_Metabolite_Reg"/>
</dbReference>
<dbReference type="InterPro" id="IPR036864">
    <property type="entry name" value="Zn2-C6_fun-type_DNA-bd_sf"/>
</dbReference>
<dbReference type="PROSITE" id="PS50048">
    <property type="entry name" value="ZN2_CY6_FUNGAL_2"/>
    <property type="match status" value="1"/>
</dbReference>